<dbReference type="EMBL" id="CAJVPS010000228">
    <property type="protein sequence ID" value="CAG8467486.1"/>
    <property type="molecule type" value="Genomic_DNA"/>
</dbReference>
<name>A0A9N8VV07_9GLOM</name>
<dbReference type="AlphaFoldDB" id="A0A9N8VV07"/>
<reference evidence="3" key="1">
    <citation type="submission" date="2021-06" db="EMBL/GenBank/DDBJ databases">
        <authorList>
            <person name="Kallberg Y."/>
            <person name="Tangrot J."/>
            <person name="Rosling A."/>
        </authorList>
    </citation>
    <scope>NUCLEOTIDE SEQUENCE</scope>
    <source>
        <strain evidence="3">FL130A</strain>
    </source>
</reference>
<comment type="caution">
    <text evidence="3">The sequence shown here is derived from an EMBL/GenBank/DDBJ whole genome shotgun (WGS) entry which is preliminary data.</text>
</comment>
<dbReference type="Proteomes" id="UP000789508">
    <property type="component" value="Unassembled WGS sequence"/>
</dbReference>
<feature type="DNA-binding region" description="HMG box" evidence="1">
    <location>
        <begin position="82"/>
        <end position="147"/>
    </location>
</feature>
<protein>
    <submittedName>
        <fullName evidence="3">13634_t:CDS:1</fullName>
    </submittedName>
</protein>
<evidence type="ECO:0000259" key="2">
    <source>
        <dbReference type="PROSITE" id="PS50118"/>
    </source>
</evidence>
<dbReference type="InterPro" id="IPR009071">
    <property type="entry name" value="HMG_box_dom"/>
</dbReference>
<organism evidence="3 4">
    <name type="scientific">Ambispora leptoticha</name>
    <dbReference type="NCBI Taxonomy" id="144679"/>
    <lineage>
        <taxon>Eukaryota</taxon>
        <taxon>Fungi</taxon>
        <taxon>Fungi incertae sedis</taxon>
        <taxon>Mucoromycota</taxon>
        <taxon>Glomeromycotina</taxon>
        <taxon>Glomeromycetes</taxon>
        <taxon>Archaeosporales</taxon>
        <taxon>Ambisporaceae</taxon>
        <taxon>Ambispora</taxon>
    </lineage>
</organism>
<evidence type="ECO:0000313" key="4">
    <source>
        <dbReference type="Proteomes" id="UP000789508"/>
    </source>
</evidence>
<dbReference type="PROSITE" id="PS50118">
    <property type="entry name" value="HMG_BOX_2"/>
    <property type="match status" value="1"/>
</dbReference>
<sequence length="250" mass="28619">MLDYSQPYFVEESDQLQQNTVFTPIFNNNLSPNLSLPIARASLTQRNNGIFIIVTIDNQPDITIEFPLPQTKDLVASCSKNQTRTGNAFLLFRSEFQRHAQRLLNNSDISSYAGSAWKNSDQHLKNSFTTLEKKLKEEFKKKHMPFIQYTPYSTTNRVKRGRMNKEKTHTSRPQRVIKDTQKTVIDAQNNSVLIQEPSCTDLLDFSNIPSFAFTENSDLFQSDPSLFFFPGLVSDINILPPNAPSINYNQ</sequence>
<evidence type="ECO:0000313" key="3">
    <source>
        <dbReference type="EMBL" id="CAG8467486.1"/>
    </source>
</evidence>
<dbReference type="GO" id="GO:0005634">
    <property type="term" value="C:nucleus"/>
    <property type="evidence" value="ECO:0007669"/>
    <property type="project" value="UniProtKB-UniRule"/>
</dbReference>
<keyword evidence="1" id="KW-0238">DNA-binding</keyword>
<dbReference type="SUPFAM" id="SSF47095">
    <property type="entry name" value="HMG-box"/>
    <property type="match status" value="1"/>
</dbReference>
<dbReference type="InterPro" id="IPR036910">
    <property type="entry name" value="HMG_box_dom_sf"/>
</dbReference>
<keyword evidence="1" id="KW-0539">Nucleus</keyword>
<feature type="domain" description="HMG box" evidence="2">
    <location>
        <begin position="82"/>
        <end position="147"/>
    </location>
</feature>
<keyword evidence="4" id="KW-1185">Reference proteome</keyword>
<evidence type="ECO:0000256" key="1">
    <source>
        <dbReference type="PROSITE-ProRule" id="PRU00267"/>
    </source>
</evidence>
<gene>
    <name evidence="3" type="ORF">ALEPTO_LOCUS1848</name>
</gene>
<dbReference type="Gene3D" id="1.10.30.10">
    <property type="entry name" value="High mobility group box domain"/>
    <property type="match status" value="1"/>
</dbReference>
<dbReference type="GO" id="GO:0003677">
    <property type="term" value="F:DNA binding"/>
    <property type="evidence" value="ECO:0007669"/>
    <property type="project" value="UniProtKB-UniRule"/>
</dbReference>
<dbReference type="OrthoDB" id="2479503at2759"/>
<accession>A0A9N8VV07</accession>
<proteinExistence type="predicted"/>